<reference evidence="2 3" key="1">
    <citation type="submission" date="2019-02" db="EMBL/GenBank/DDBJ databases">
        <title>Complete Genome Sequence and Methylome Analysis of free living Spirochaetas.</title>
        <authorList>
            <person name="Fomenkov A."/>
            <person name="Dubinina G."/>
            <person name="Leshcheva N."/>
            <person name="Mikheeva N."/>
            <person name="Grabovich M."/>
            <person name="Vincze T."/>
            <person name="Roberts R.J."/>
        </authorList>
    </citation>
    <scope>NUCLEOTIDE SEQUENCE [LARGE SCALE GENOMIC DNA]</scope>
    <source>
        <strain evidence="2 3">K2</strain>
    </source>
</reference>
<evidence type="ECO:0000259" key="1">
    <source>
        <dbReference type="Pfam" id="PF00899"/>
    </source>
</evidence>
<dbReference type="OrthoDB" id="9804150at2"/>
<dbReference type="EMBL" id="CP036150">
    <property type="protein sequence ID" value="QEN08668.1"/>
    <property type="molecule type" value="Genomic_DNA"/>
</dbReference>
<dbReference type="GO" id="GO:0061504">
    <property type="term" value="P:cyclic threonylcarbamoyladenosine biosynthetic process"/>
    <property type="evidence" value="ECO:0007669"/>
    <property type="project" value="TreeGrafter"/>
</dbReference>
<dbReference type="Proteomes" id="UP000324209">
    <property type="component" value="Chromosome"/>
</dbReference>
<dbReference type="GO" id="GO:0008641">
    <property type="term" value="F:ubiquitin-like modifier activating enzyme activity"/>
    <property type="evidence" value="ECO:0007669"/>
    <property type="project" value="InterPro"/>
</dbReference>
<sequence length="251" mass="28040">MERFLRIDRLIGQEKRETLSEKRVCIVGLGAVGGYALEALARSGIGSFTLVDFDVINLTNINRQILAMDSTIGTSKVDLARQRILDINPDCRVEALKIFAHDETMDEIFSSVPDVLVDAIDSMAPKLALLEYAWKRGIPTVSSMGAALHCDPFSIKRSDLMKSNTCPLARQIRQKLRRRGVGKGIVCIYSTELIDYEYKDPEEEENTQRNEQDLDRGRTRKVLGSLPTVTGIFGLQIAHTVLHILLGNPLK</sequence>
<dbReference type="Pfam" id="PF00899">
    <property type="entry name" value="ThiF"/>
    <property type="match status" value="1"/>
</dbReference>
<accession>A0A5C1QMW0</accession>
<evidence type="ECO:0000313" key="2">
    <source>
        <dbReference type="EMBL" id="QEN08668.1"/>
    </source>
</evidence>
<dbReference type="InterPro" id="IPR045886">
    <property type="entry name" value="ThiF/MoeB/HesA"/>
</dbReference>
<protein>
    <submittedName>
        <fullName evidence="2">tRNA threonylcarbamoyladenosine dehydratase</fullName>
    </submittedName>
</protein>
<dbReference type="PANTHER" id="PTHR43267:SF1">
    <property type="entry name" value="TRNA THREONYLCARBAMOYLADENOSINE DEHYDRATASE"/>
    <property type="match status" value="1"/>
</dbReference>
<feature type="domain" description="THIF-type NAD/FAD binding fold" evidence="1">
    <location>
        <begin position="9"/>
        <end position="248"/>
    </location>
</feature>
<dbReference type="KEGG" id="ock:EXM22_11965"/>
<dbReference type="PANTHER" id="PTHR43267">
    <property type="entry name" value="TRNA THREONYLCARBAMOYLADENOSINE DEHYDRATASE"/>
    <property type="match status" value="1"/>
</dbReference>
<dbReference type="CDD" id="cd00755">
    <property type="entry name" value="YgdL_like"/>
    <property type="match status" value="1"/>
</dbReference>
<proteinExistence type="predicted"/>
<dbReference type="InterPro" id="IPR035985">
    <property type="entry name" value="Ubiquitin-activating_enz"/>
</dbReference>
<gene>
    <name evidence="2" type="ORF">EXM22_11965</name>
</gene>
<organism evidence="2 3">
    <name type="scientific">Oceanispirochaeta crateris</name>
    <dbReference type="NCBI Taxonomy" id="2518645"/>
    <lineage>
        <taxon>Bacteria</taxon>
        <taxon>Pseudomonadati</taxon>
        <taxon>Spirochaetota</taxon>
        <taxon>Spirochaetia</taxon>
        <taxon>Spirochaetales</taxon>
        <taxon>Spirochaetaceae</taxon>
        <taxon>Oceanispirochaeta</taxon>
    </lineage>
</organism>
<dbReference type="RefSeq" id="WP_149486749.1">
    <property type="nucleotide sequence ID" value="NZ_CP036150.1"/>
</dbReference>
<dbReference type="Gene3D" id="3.40.50.720">
    <property type="entry name" value="NAD(P)-binding Rossmann-like Domain"/>
    <property type="match status" value="1"/>
</dbReference>
<dbReference type="GO" id="GO:0061503">
    <property type="term" value="F:tRNA threonylcarbamoyladenosine dehydratase"/>
    <property type="evidence" value="ECO:0007669"/>
    <property type="project" value="TreeGrafter"/>
</dbReference>
<dbReference type="InterPro" id="IPR000594">
    <property type="entry name" value="ThiF_NAD_FAD-bd"/>
</dbReference>
<dbReference type="SUPFAM" id="SSF69572">
    <property type="entry name" value="Activating enzymes of the ubiquitin-like proteins"/>
    <property type="match status" value="1"/>
</dbReference>
<dbReference type="AlphaFoldDB" id="A0A5C1QMW0"/>
<evidence type="ECO:0000313" key="3">
    <source>
        <dbReference type="Proteomes" id="UP000324209"/>
    </source>
</evidence>
<name>A0A5C1QMW0_9SPIO</name>
<keyword evidence="3" id="KW-1185">Reference proteome</keyword>